<dbReference type="RefSeq" id="WP_155043592.1">
    <property type="nucleotide sequence ID" value="NZ_WMIH01000003.1"/>
</dbReference>
<reference evidence="1 2" key="1">
    <citation type="submission" date="2019-11" db="EMBL/GenBank/DDBJ databases">
        <authorList>
            <person name="Dong K."/>
        </authorList>
    </citation>
    <scope>NUCLEOTIDE SEQUENCE [LARGE SCALE GENOMIC DNA]</scope>
    <source>
        <strain evidence="1 2">DK608</strain>
    </source>
</reference>
<evidence type="ECO:0008006" key="3">
    <source>
        <dbReference type="Google" id="ProtNLM"/>
    </source>
</evidence>
<evidence type="ECO:0000313" key="1">
    <source>
        <dbReference type="EMBL" id="MTH63652.1"/>
    </source>
</evidence>
<accession>A0A6L6IWK3</accession>
<comment type="caution">
    <text evidence="1">The sequence shown here is derived from an EMBL/GenBank/DDBJ whole genome shotgun (WGS) entry which is preliminary data.</text>
</comment>
<gene>
    <name evidence="1" type="ORF">GL284_05150</name>
</gene>
<sequence length="411" mass="43757">MTAPRPTVTSLEIMPSYGQSENRPIPDALAPALDASATSQSYYTYGLRDSSGAAVGPLGAGLAAIDQTRAATGFMTAEGLGRVSPAYALMQSRAARLRDAGDTTRGMVLADHGFGGRIIEEWNLDNASPLGRNQLYWMRESARVAQDIGVTLTCPYVLLFQGTSAKDQSGASYRAAFDLAHNATEAQATALFGQAPKLVVVVNGSDVNSIGDLYETPGVQYRIGLDRGGIIATWQRIFPIRDQNIHPTGRTQVLIGETCEWAIAETEAGRPWNITYEVQKSGAVVTVRFALREGETLIDRAGLYDAFGGAATCRDLGFEAEGGIVSAIADPAGNSVTITLASASASWLRFAHQVQDCTAMVDASGVSMSAHRTTLFASHTRPSRYVAGESLRRALPGFRGRLQGDSFIPEA</sequence>
<dbReference type="EMBL" id="WMII01000004">
    <property type="protein sequence ID" value="MTH63652.1"/>
    <property type="molecule type" value="Genomic_DNA"/>
</dbReference>
<evidence type="ECO:0000313" key="2">
    <source>
        <dbReference type="Proteomes" id="UP000478740"/>
    </source>
</evidence>
<name>A0A6L6IWK3_9RHOB</name>
<organism evidence="1 2">
    <name type="scientific">Paracoccus shanxieyensis</name>
    <dbReference type="NCBI Taxonomy" id="2675752"/>
    <lineage>
        <taxon>Bacteria</taxon>
        <taxon>Pseudomonadati</taxon>
        <taxon>Pseudomonadota</taxon>
        <taxon>Alphaproteobacteria</taxon>
        <taxon>Rhodobacterales</taxon>
        <taxon>Paracoccaceae</taxon>
        <taxon>Paracoccus</taxon>
    </lineage>
</organism>
<protein>
    <recommendedName>
        <fullName evidence="3">Sialate O-acetylesterase domain-containing protein</fullName>
    </recommendedName>
</protein>
<dbReference type="Proteomes" id="UP000478740">
    <property type="component" value="Unassembled WGS sequence"/>
</dbReference>
<proteinExistence type="predicted"/>
<dbReference type="AlphaFoldDB" id="A0A6L6IWK3"/>
<keyword evidence="2" id="KW-1185">Reference proteome</keyword>